<dbReference type="InterPro" id="IPR012931">
    <property type="entry name" value="TraG_N_Proteobacteria"/>
</dbReference>
<dbReference type="OrthoDB" id="7413598at2"/>
<name>A0A558RC20_9SPHN</name>
<dbReference type="AlphaFoldDB" id="A0A558RC20"/>
<dbReference type="RefSeq" id="WP_145147782.1">
    <property type="nucleotide sequence ID" value="NZ_VNIM01000005.1"/>
</dbReference>
<keyword evidence="2" id="KW-0812">Transmembrane</keyword>
<feature type="transmembrane region" description="Helical" evidence="2">
    <location>
        <begin position="57"/>
        <end position="76"/>
    </location>
</feature>
<feature type="transmembrane region" description="Helical" evidence="2">
    <location>
        <begin position="370"/>
        <end position="390"/>
    </location>
</feature>
<evidence type="ECO:0000313" key="5">
    <source>
        <dbReference type="Proteomes" id="UP000318681"/>
    </source>
</evidence>
<organism evidence="4 5">
    <name type="scientific">Alterirhizorhabdus solaris</name>
    <dbReference type="NCBI Taxonomy" id="2529389"/>
    <lineage>
        <taxon>Bacteria</taxon>
        <taxon>Pseudomonadati</taxon>
        <taxon>Pseudomonadota</taxon>
        <taxon>Alphaproteobacteria</taxon>
        <taxon>Sphingomonadales</taxon>
        <taxon>Rhizorhabdaceae</taxon>
        <taxon>Alterirhizorhabdus</taxon>
    </lineage>
</organism>
<keyword evidence="2" id="KW-0472">Membrane</keyword>
<dbReference type="Proteomes" id="UP000318681">
    <property type="component" value="Unassembled WGS sequence"/>
</dbReference>
<evidence type="ECO:0000256" key="1">
    <source>
        <dbReference type="SAM" id="MobiDB-lite"/>
    </source>
</evidence>
<protein>
    <submittedName>
        <fullName evidence="4">Conjugal transfer protein TraG</fullName>
    </submittedName>
</protein>
<reference evidence="4 5" key="1">
    <citation type="submission" date="2019-07" db="EMBL/GenBank/DDBJ databases">
        <title>Sphingomonas solaris sp. nov., isolated from a solar panel from Boston, Massachusetts.</title>
        <authorList>
            <person name="Tanner K."/>
            <person name="Pascual J."/>
            <person name="Mancuso C."/>
            <person name="Pereto J."/>
            <person name="Khalil A."/>
            <person name="Vilanova C."/>
        </authorList>
    </citation>
    <scope>NUCLEOTIDE SEQUENCE [LARGE SCALE GENOMIC DNA]</scope>
    <source>
        <strain evidence="4 5">R4DWN</strain>
    </source>
</reference>
<sequence length="960" mass="101776">MVEVFTIGGGEYIVNTFNAVAAWTGGGGFKSLIKVVMVIGLIWSLLVVAFTMNVRAWMNWFIGATLIYLCLMVPTIDVKVTDRINPSLAPATVANVPLGLAVTASFSSQVGDWLTRTAETVFTMPSQLNYSTNGMIYGARLFDQTRNFQIRDAEFASNLQAHFKNCVFGDILLHRKSLTDLAQAKDLWASLGPGSEARAQPWLDRTGTPMAPGTVTSNIVTCHNAYDMLSGQWASMIEANTPFWAKETYPKLSNAEAAAKLRQDVPIANTAFTGSGSDYIATMRQNTAINAFMMARDGMAGGVGAASIDTFATTRADIQARNTYNSIAQQAMSWVPILNIVLTVVFYAMFPVIFPLFLLPQTGVGALKGYVTGFFYLAAWGPLYVILHMICMTRATSAAHGVADGGMSLGTFAGIGAVNAETATIAGFMLMSVPFIAGGLARGAMGISGQATSILAPAQNAAEAGALEQTTGNYSYGNTSFANTTGSMYQTGQWSDAPTMVTGPGGFTQRMDNGSTVTNNGNGFAVIDTTSGMSRLGVTPTMSTGYVSEMRQQASMLEREAKSEEQAAASILTTTHTDRSQTGRSTDMTRGSETGSGSQSGTSLDRFDRRSGSTFDGIDNRSSVNQSNRVTDQNASGAEKVDAVSGSIRAGVGGSGSRKLGAASGPQGKEASGAGGGAGLPGLGEYMGRMIPRIEGSRTWTGQQTSRLGHTEERTRSVDDGSSATDGMRNERSNGEGASVNTGTYDKGGVYARNQTSTTSSVSKEDARSQAYSHELRARQLHERAQQLSNDASFAESHGMQMSENLSQELAQWYSREASENRGLNAPGLYETALSDQQRRTRDTMISTFLAERRQAIFDEVAPRLHEPDLVTIPAVPVATAADVNAKYHPHGLSAVPSLAGPGDGSAVVQRVEGGTATLAADQETKQAMRAGSVVAGSDVTAEVGRGTNKEFFTNPELRK</sequence>
<accession>A0A558RC20</accession>
<comment type="caution">
    <text evidence="4">The sequence shown here is derived from an EMBL/GenBank/DDBJ whole genome shotgun (WGS) entry which is preliminary data.</text>
</comment>
<keyword evidence="2" id="KW-1133">Transmembrane helix</keyword>
<feature type="compositionally biased region" description="Basic and acidic residues" evidence="1">
    <location>
        <begin position="763"/>
        <end position="773"/>
    </location>
</feature>
<feature type="transmembrane region" description="Helical" evidence="2">
    <location>
        <begin position="334"/>
        <end position="358"/>
    </location>
</feature>
<evidence type="ECO:0000259" key="3">
    <source>
        <dbReference type="Pfam" id="PF07916"/>
    </source>
</evidence>
<dbReference type="EMBL" id="VNIM01000005">
    <property type="protein sequence ID" value="TVV76926.1"/>
    <property type="molecule type" value="Genomic_DNA"/>
</dbReference>
<evidence type="ECO:0000256" key="2">
    <source>
        <dbReference type="SAM" id="Phobius"/>
    </source>
</evidence>
<feature type="compositionally biased region" description="Polar residues" evidence="1">
    <location>
        <begin position="698"/>
        <end position="708"/>
    </location>
</feature>
<dbReference type="Pfam" id="PF07916">
    <property type="entry name" value="TraG_N"/>
    <property type="match status" value="1"/>
</dbReference>
<keyword evidence="5" id="KW-1185">Reference proteome</keyword>
<evidence type="ECO:0000313" key="4">
    <source>
        <dbReference type="EMBL" id="TVV76926.1"/>
    </source>
</evidence>
<feature type="compositionally biased region" description="Basic and acidic residues" evidence="1">
    <location>
        <begin position="709"/>
        <end position="719"/>
    </location>
</feature>
<feature type="compositionally biased region" description="Low complexity" evidence="1">
    <location>
        <begin position="589"/>
        <end position="603"/>
    </location>
</feature>
<feature type="compositionally biased region" description="Polar residues" evidence="1">
    <location>
        <begin position="753"/>
        <end position="762"/>
    </location>
</feature>
<feature type="domain" description="TraG N-terminal Proteobacteria" evidence="3">
    <location>
        <begin position="3"/>
        <end position="463"/>
    </location>
</feature>
<feature type="region of interest" description="Disordered" evidence="1">
    <location>
        <begin position="572"/>
        <end position="679"/>
    </location>
</feature>
<feature type="transmembrane region" description="Helical" evidence="2">
    <location>
        <begin position="32"/>
        <end position="50"/>
    </location>
</feature>
<feature type="region of interest" description="Disordered" evidence="1">
    <location>
        <begin position="696"/>
        <end position="773"/>
    </location>
</feature>
<proteinExistence type="predicted"/>
<feature type="compositionally biased region" description="Polar residues" evidence="1">
    <location>
        <begin position="620"/>
        <end position="636"/>
    </location>
</feature>
<gene>
    <name evidence="4" type="ORF">FOY91_02445</name>
</gene>